<feature type="non-terminal residue" evidence="2">
    <location>
        <position position="153"/>
    </location>
</feature>
<dbReference type="AlphaFoldDB" id="A0A2N0NW69"/>
<name>A0A2N0NW69_9GLOM</name>
<feature type="transmembrane region" description="Helical" evidence="1">
    <location>
        <begin position="84"/>
        <end position="108"/>
    </location>
</feature>
<reference evidence="2 3" key="1">
    <citation type="submission" date="2016-04" db="EMBL/GenBank/DDBJ databases">
        <title>Genome analyses suggest a sexual origin of heterokaryosis in a supposedly ancient asexual fungus.</title>
        <authorList>
            <person name="Ropars J."/>
            <person name="Sedzielewska K."/>
            <person name="Noel J."/>
            <person name="Charron P."/>
            <person name="Farinelli L."/>
            <person name="Marton T."/>
            <person name="Kruger M."/>
            <person name="Pelin A."/>
            <person name="Brachmann A."/>
            <person name="Corradi N."/>
        </authorList>
    </citation>
    <scope>NUCLEOTIDE SEQUENCE [LARGE SCALE GENOMIC DNA]</scope>
    <source>
        <strain evidence="2 3">A5</strain>
    </source>
</reference>
<dbReference type="VEuPathDB" id="FungiDB:FUN_025042"/>
<reference evidence="2 3" key="2">
    <citation type="submission" date="2017-09" db="EMBL/GenBank/DDBJ databases">
        <title>Extensive intraspecific genome diversity in a model arbuscular mycorrhizal fungus.</title>
        <authorList>
            <person name="Chen E.C."/>
            <person name="Morin E."/>
            <person name="Beaudet D."/>
            <person name="Noel J."/>
            <person name="Ndikumana S."/>
            <person name="Charron P."/>
            <person name="St-Onge C."/>
            <person name="Giorgi J."/>
            <person name="Grigoriev I.V."/>
            <person name="Roux C."/>
            <person name="Martin F.M."/>
            <person name="Corradi N."/>
        </authorList>
    </citation>
    <scope>NUCLEOTIDE SEQUENCE [LARGE SCALE GENOMIC DNA]</scope>
    <source>
        <strain evidence="2 3">A5</strain>
    </source>
</reference>
<comment type="caution">
    <text evidence="2">The sequence shown here is derived from an EMBL/GenBank/DDBJ whole genome shotgun (WGS) entry which is preliminary data.</text>
</comment>
<keyword evidence="1" id="KW-0812">Transmembrane</keyword>
<feature type="transmembrane region" description="Helical" evidence="1">
    <location>
        <begin position="58"/>
        <end position="77"/>
    </location>
</feature>
<proteinExistence type="predicted"/>
<evidence type="ECO:0000313" key="3">
    <source>
        <dbReference type="Proteomes" id="UP000232722"/>
    </source>
</evidence>
<accession>A0A2N0NW69</accession>
<keyword evidence="1" id="KW-0472">Membrane</keyword>
<organism evidence="2 3">
    <name type="scientific">Rhizophagus irregularis</name>
    <dbReference type="NCBI Taxonomy" id="588596"/>
    <lineage>
        <taxon>Eukaryota</taxon>
        <taxon>Fungi</taxon>
        <taxon>Fungi incertae sedis</taxon>
        <taxon>Mucoromycota</taxon>
        <taxon>Glomeromycotina</taxon>
        <taxon>Glomeromycetes</taxon>
        <taxon>Glomerales</taxon>
        <taxon>Glomeraceae</taxon>
        <taxon>Rhizophagus</taxon>
    </lineage>
</organism>
<evidence type="ECO:0000256" key="1">
    <source>
        <dbReference type="SAM" id="Phobius"/>
    </source>
</evidence>
<evidence type="ECO:0000313" key="2">
    <source>
        <dbReference type="EMBL" id="PKB98795.1"/>
    </source>
</evidence>
<feature type="transmembrane region" description="Helical" evidence="1">
    <location>
        <begin position="128"/>
        <end position="151"/>
    </location>
</feature>
<gene>
    <name evidence="2" type="ORF">RhiirA5_383657</name>
</gene>
<protein>
    <submittedName>
        <fullName evidence="2">Uncharacterized protein</fullName>
    </submittedName>
</protein>
<sequence length="153" mass="16977">MTKNSGPDGLNHLFTTANSRVAKKTIGFSFSPAKFIFSPSSLIFIRPSLRFLFFTSDSFMYVYLLSVEVFSLLGFSLDPFSLRLHLGVWVGLGEYGLGVWVGSVWVGSVGWERGLGVWVWSVGWECGLGVYLLSAKVFSLFSLLLGPFFAFSF</sequence>
<dbReference type="Proteomes" id="UP000232722">
    <property type="component" value="Unassembled WGS sequence"/>
</dbReference>
<keyword evidence="1" id="KW-1133">Transmembrane helix</keyword>
<dbReference type="EMBL" id="LLXJ01002464">
    <property type="protein sequence ID" value="PKB98795.1"/>
    <property type="molecule type" value="Genomic_DNA"/>
</dbReference>